<dbReference type="InterPro" id="IPR050300">
    <property type="entry name" value="GDXG_lipolytic_enzyme"/>
</dbReference>
<dbReference type="PANTHER" id="PTHR48081:SF30">
    <property type="entry name" value="ACETYL-HYDROLASE LIPR-RELATED"/>
    <property type="match status" value="1"/>
</dbReference>
<sequence>MSCDPSSAGRPALRCWDGAGTRISTCSGRELRGRLAPTRAAGASSDTVREIPYRTAGGRALLLHVSAPPEPSDSPAPAAVFYHGGGWERGTWRQFQPQAARLNALGMVTVLVEYRTEGPVTATEDAVAAMNAVFERAGDLGCDVGRVVAIGGSAGGQLALATAVLDLPDIDDRHRPAALVLLNPVTDTTGDFPAGFGRRHFDNDDDARRYSPMHHLDGGAPPLLIMHGTADTAVHHENSVAFVDRLLSAGGRAELVLYAGQRHGFFNPAEAGHGIGDDTDSHFEITTAEMIGFIRRTVIEGR</sequence>
<evidence type="ECO:0000256" key="1">
    <source>
        <dbReference type="ARBA" id="ARBA00010515"/>
    </source>
</evidence>
<evidence type="ECO:0000313" key="5">
    <source>
        <dbReference type="Proteomes" id="UP000248764"/>
    </source>
</evidence>
<dbReference type="InterPro" id="IPR029058">
    <property type="entry name" value="AB_hydrolase_fold"/>
</dbReference>
<dbReference type="SUPFAM" id="SSF53474">
    <property type="entry name" value="alpha/beta-Hydrolases"/>
    <property type="match status" value="1"/>
</dbReference>
<comment type="similarity">
    <text evidence="1">Belongs to the 'GDXG' lipolytic enzyme family.</text>
</comment>
<comment type="caution">
    <text evidence="4">The sequence shown here is derived from an EMBL/GenBank/DDBJ whole genome shotgun (WGS) entry which is preliminary data.</text>
</comment>
<evidence type="ECO:0000256" key="2">
    <source>
        <dbReference type="ARBA" id="ARBA00022801"/>
    </source>
</evidence>
<dbReference type="GO" id="GO:0004806">
    <property type="term" value="F:triacylglycerol lipase activity"/>
    <property type="evidence" value="ECO:0007669"/>
    <property type="project" value="TreeGrafter"/>
</dbReference>
<dbReference type="AlphaFoldDB" id="A0A2W2CGJ8"/>
<dbReference type="EMBL" id="POTW01000013">
    <property type="protein sequence ID" value="PZF84766.1"/>
    <property type="molecule type" value="Genomic_DNA"/>
</dbReference>
<dbReference type="PANTHER" id="PTHR48081">
    <property type="entry name" value="AB HYDROLASE SUPERFAMILY PROTEIN C4A8.06C"/>
    <property type="match status" value="1"/>
</dbReference>
<dbReference type="Pfam" id="PF07859">
    <property type="entry name" value="Abhydrolase_3"/>
    <property type="match status" value="1"/>
</dbReference>
<gene>
    <name evidence="4" type="ORF">C1I92_07750</name>
</gene>
<name>A0A2W2CGJ8_9ACTN</name>
<proteinExistence type="inferred from homology"/>
<dbReference type="Proteomes" id="UP000248764">
    <property type="component" value="Unassembled WGS sequence"/>
</dbReference>
<dbReference type="Gene3D" id="3.40.50.1820">
    <property type="entry name" value="alpha/beta hydrolase"/>
    <property type="match status" value="1"/>
</dbReference>
<organism evidence="4 5">
    <name type="scientific">Jiangella anatolica</name>
    <dbReference type="NCBI Taxonomy" id="2670374"/>
    <lineage>
        <taxon>Bacteria</taxon>
        <taxon>Bacillati</taxon>
        <taxon>Actinomycetota</taxon>
        <taxon>Actinomycetes</taxon>
        <taxon>Jiangellales</taxon>
        <taxon>Jiangellaceae</taxon>
        <taxon>Jiangella</taxon>
    </lineage>
</organism>
<feature type="domain" description="Alpha/beta hydrolase fold-3" evidence="3">
    <location>
        <begin position="80"/>
        <end position="266"/>
    </location>
</feature>
<accession>A0A2W2CGJ8</accession>
<keyword evidence="2" id="KW-0378">Hydrolase</keyword>
<evidence type="ECO:0000259" key="3">
    <source>
        <dbReference type="Pfam" id="PF07859"/>
    </source>
</evidence>
<keyword evidence="5" id="KW-1185">Reference proteome</keyword>
<reference evidence="4 5" key="1">
    <citation type="submission" date="2018-01" db="EMBL/GenBank/DDBJ databases">
        <title>Draft genome sequence of Jiangella sp. GTF31.</title>
        <authorList>
            <person name="Sahin N."/>
            <person name="Ay H."/>
            <person name="Saygin H."/>
        </authorList>
    </citation>
    <scope>NUCLEOTIDE SEQUENCE [LARGE SCALE GENOMIC DNA]</scope>
    <source>
        <strain evidence="4 5">GTF31</strain>
    </source>
</reference>
<protein>
    <recommendedName>
        <fullName evidence="3">Alpha/beta hydrolase fold-3 domain-containing protein</fullName>
    </recommendedName>
</protein>
<evidence type="ECO:0000313" key="4">
    <source>
        <dbReference type="EMBL" id="PZF84766.1"/>
    </source>
</evidence>
<dbReference type="InterPro" id="IPR013094">
    <property type="entry name" value="AB_hydrolase_3"/>
</dbReference>